<gene>
    <name evidence="2" type="ORF">RN001_010906</name>
</gene>
<keyword evidence="1" id="KW-0812">Transmembrane</keyword>
<evidence type="ECO:0000313" key="3">
    <source>
        <dbReference type="Proteomes" id="UP001353858"/>
    </source>
</evidence>
<dbReference type="AlphaFoldDB" id="A0AAN7SQJ7"/>
<feature type="transmembrane region" description="Helical" evidence="1">
    <location>
        <begin position="108"/>
        <end position="132"/>
    </location>
</feature>
<keyword evidence="1" id="KW-1133">Transmembrane helix</keyword>
<dbReference type="EMBL" id="JARPUR010000004">
    <property type="protein sequence ID" value="KAK4878400.1"/>
    <property type="molecule type" value="Genomic_DNA"/>
</dbReference>
<reference evidence="3" key="1">
    <citation type="submission" date="2023-01" db="EMBL/GenBank/DDBJ databases">
        <title>Key to firefly adult light organ development and bioluminescence: homeobox transcription factors regulate luciferase expression and transportation to peroxisome.</title>
        <authorList>
            <person name="Fu X."/>
        </authorList>
    </citation>
    <scope>NUCLEOTIDE SEQUENCE [LARGE SCALE GENOMIC DNA]</scope>
</reference>
<organism evidence="2 3">
    <name type="scientific">Aquatica leii</name>
    <dbReference type="NCBI Taxonomy" id="1421715"/>
    <lineage>
        <taxon>Eukaryota</taxon>
        <taxon>Metazoa</taxon>
        <taxon>Ecdysozoa</taxon>
        <taxon>Arthropoda</taxon>
        <taxon>Hexapoda</taxon>
        <taxon>Insecta</taxon>
        <taxon>Pterygota</taxon>
        <taxon>Neoptera</taxon>
        <taxon>Endopterygota</taxon>
        <taxon>Coleoptera</taxon>
        <taxon>Polyphaga</taxon>
        <taxon>Elateriformia</taxon>
        <taxon>Elateroidea</taxon>
        <taxon>Lampyridae</taxon>
        <taxon>Luciolinae</taxon>
        <taxon>Aquatica</taxon>
    </lineage>
</organism>
<evidence type="ECO:0000256" key="1">
    <source>
        <dbReference type="SAM" id="Phobius"/>
    </source>
</evidence>
<sequence length="173" mass="20044">MSSIPSAVQQICLKNKRQQQLIRSASIDRIMQFNSYLCSQNFYLLPAIISWMKSSQTILQSQLDKYITLLKSIIVGLVLSLHYKILSNAYKHLYPILVYSYKTISARLITLCIYLAIPVILTQLTACLYVIFNFYLSIGVVFLITCIHLISYVKLSMCLHYLKTENNKNKIRY</sequence>
<evidence type="ECO:0008006" key="4">
    <source>
        <dbReference type="Google" id="ProtNLM"/>
    </source>
</evidence>
<feature type="transmembrane region" description="Helical" evidence="1">
    <location>
        <begin position="138"/>
        <end position="162"/>
    </location>
</feature>
<comment type="caution">
    <text evidence="2">The sequence shown here is derived from an EMBL/GenBank/DDBJ whole genome shotgun (WGS) entry which is preliminary data.</text>
</comment>
<feature type="transmembrane region" description="Helical" evidence="1">
    <location>
        <begin position="33"/>
        <end position="54"/>
    </location>
</feature>
<protein>
    <recommendedName>
        <fullName evidence="4">Transmembrane protein</fullName>
    </recommendedName>
</protein>
<name>A0AAN7SQJ7_9COLE</name>
<keyword evidence="1" id="KW-0472">Membrane</keyword>
<evidence type="ECO:0000313" key="2">
    <source>
        <dbReference type="EMBL" id="KAK4878400.1"/>
    </source>
</evidence>
<keyword evidence="3" id="KW-1185">Reference proteome</keyword>
<proteinExistence type="predicted"/>
<dbReference type="Proteomes" id="UP001353858">
    <property type="component" value="Unassembled WGS sequence"/>
</dbReference>
<accession>A0AAN7SQJ7</accession>
<feature type="transmembrane region" description="Helical" evidence="1">
    <location>
        <begin position="66"/>
        <end position="87"/>
    </location>
</feature>